<evidence type="ECO:0000313" key="8">
    <source>
        <dbReference type="Proteomes" id="UP000005710"/>
    </source>
</evidence>
<dbReference type="Pfam" id="PF02653">
    <property type="entry name" value="BPD_transp_2"/>
    <property type="match status" value="1"/>
</dbReference>
<keyword evidence="2" id="KW-1003">Cell membrane</keyword>
<evidence type="ECO:0000256" key="2">
    <source>
        <dbReference type="ARBA" id="ARBA00022475"/>
    </source>
</evidence>
<keyword evidence="4 6" id="KW-1133">Transmembrane helix</keyword>
<dbReference type="InterPro" id="IPR001851">
    <property type="entry name" value="ABC_transp_permease"/>
</dbReference>
<feature type="transmembrane region" description="Helical" evidence="6">
    <location>
        <begin position="71"/>
        <end position="91"/>
    </location>
</feature>
<comment type="subcellular location">
    <subcellularLocation>
        <location evidence="1">Cell membrane</location>
        <topology evidence="1">Multi-pass membrane protein</topology>
    </subcellularLocation>
</comment>
<dbReference type="GO" id="GO:0015658">
    <property type="term" value="F:branched-chain amino acid transmembrane transporter activity"/>
    <property type="evidence" value="ECO:0007669"/>
    <property type="project" value="InterPro"/>
</dbReference>
<feature type="transmembrane region" description="Helical" evidence="6">
    <location>
        <begin position="211"/>
        <end position="231"/>
    </location>
</feature>
<organism evidence="7 8">
    <name type="scientific">Thermaerobacter subterraneus DSM 13965</name>
    <dbReference type="NCBI Taxonomy" id="867903"/>
    <lineage>
        <taxon>Bacteria</taxon>
        <taxon>Bacillati</taxon>
        <taxon>Bacillota</taxon>
        <taxon>Clostridia</taxon>
        <taxon>Eubacteriales</taxon>
        <taxon>Clostridiales Family XVII. Incertae Sedis</taxon>
        <taxon>Thermaerobacter</taxon>
    </lineage>
</organism>
<feature type="transmembrane region" description="Helical" evidence="6">
    <location>
        <begin position="123"/>
        <end position="142"/>
    </location>
</feature>
<dbReference type="GO" id="GO:0005886">
    <property type="term" value="C:plasma membrane"/>
    <property type="evidence" value="ECO:0007669"/>
    <property type="project" value="UniProtKB-SubCell"/>
</dbReference>
<dbReference type="PANTHER" id="PTHR30482:SF10">
    <property type="entry name" value="HIGH-AFFINITY BRANCHED-CHAIN AMINO ACID TRANSPORT PROTEIN BRAE"/>
    <property type="match status" value="1"/>
</dbReference>
<dbReference type="AlphaFoldDB" id="K6Q290"/>
<dbReference type="CDD" id="cd06581">
    <property type="entry name" value="TM_PBP1_LivM_like"/>
    <property type="match status" value="1"/>
</dbReference>
<gene>
    <name evidence="7" type="ORF">ThesuDRAFT_01065</name>
</gene>
<feature type="transmembrane region" description="Helical" evidence="6">
    <location>
        <begin position="281"/>
        <end position="299"/>
    </location>
</feature>
<feature type="transmembrane region" description="Helical" evidence="6">
    <location>
        <begin position="16"/>
        <end position="34"/>
    </location>
</feature>
<evidence type="ECO:0000256" key="4">
    <source>
        <dbReference type="ARBA" id="ARBA00022989"/>
    </source>
</evidence>
<reference evidence="7" key="1">
    <citation type="submission" date="2010-10" db="EMBL/GenBank/DDBJ databases">
        <authorList>
            <consortium name="US DOE Joint Genome Institute (JGI-PGF)"/>
            <person name="Lucas S."/>
            <person name="Copeland A."/>
            <person name="Lapidus A."/>
            <person name="Bruce D."/>
            <person name="Goodwin L."/>
            <person name="Pitluck S."/>
            <person name="Kyrpides N."/>
            <person name="Mavromatis K."/>
            <person name="Detter J.C."/>
            <person name="Han C."/>
            <person name="Land M."/>
            <person name="Hauser L."/>
            <person name="Markowitz V."/>
            <person name="Cheng J.-F."/>
            <person name="Hugenholtz P."/>
            <person name="Woyke T."/>
            <person name="Wu D."/>
            <person name="Pukall R."/>
            <person name="Wahrenburg C."/>
            <person name="Brambilla E."/>
            <person name="Klenk H.-P."/>
            <person name="Eisen J.A."/>
        </authorList>
    </citation>
    <scope>NUCLEOTIDE SEQUENCE [LARGE SCALE GENOMIC DNA]</scope>
    <source>
        <strain evidence="7">DSM 13965</strain>
    </source>
</reference>
<evidence type="ECO:0000256" key="5">
    <source>
        <dbReference type="ARBA" id="ARBA00023136"/>
    </source>
</evidence>
<feature type="transmembrane region" description="Helical" evidence="6">
    <location>
        <begin position="162"/>
        <end position="181"/>
    </location>
</feature>
<dbReference type="STRING" id="867903.ThesuDRAFT_01065"/>
<feature type="transmembrane region" description="Helical" evidence="6">
    <location>
        <begin position="97"/>
        <end position="116"/>
    </location>
</feature>
<keyword evidence="5 6" id="KW-0472">Membrane</keyword>
<evidence type="ECO:0000256" key="1">
    <source>
        <dbReference type="ARBA" id="ARBA00004651"/>
    </source>
</evidence>
<sequence length="326" mass="34643">MQTQAVRAEVAGPRRAVGWGWAAAAGAVVALYALGEAGWVSSYVTHVLCLVGINIILTASLNLVNGYLGEFAIGHAGFMAVGAYIAGVLTVKLDLPFALAFLAAGVAAGLVAWLVGIPAFTMFGDYLAIVTLGFNMIIVNIINNIDAVGGPRGMVGLPKAANLLWVYGTVLFMLWLFRNLVDSNYGRAFHAIRQDEVAANLMGIRVRRIKMLAFVLAGFFAGLAGALWGHLIQYINPGSFTYIKSTEILAMLYLGGMGSLSGSVVGASLLTVLLESLRGLGVWRMVISPLILVVIMLRMPRGILGFRELHLGGLRRVRGVGRRAAA</sequence>
<evidence type="ECO:0000313" key="7">
    <source>
        <dbReference type="EMBL" id="EKP95318.1"/>
    </source>
</evidence>
<dbReference type="HOGENOM" id="CLU_031365_1_2_9"/>
<dbReference type="RefSeq" id="WP_006903331.1">
    <property type="nucleotide sequence ID" value="NZ_JH976535.1"/>
</dbReference>
<evidence type="ECO:0000256" key="6">
    <source>
        <dbReference type="SAM" id="Phobius"/>
    </source>
</evidence>
<keyword evidence="8" id="KW-1185">Reference proteome</keyword>
<name>K6Q290_9FIRM</name>
<dbReference type="eggNOG" id="COG4177">
    <property type="taxonomic scope" value="Bacteria"/>
</dbReference>
<evidence type="ECO:0000256" key="3">
    <source>
        <dbReference type="ARBA" id="ARBA00022692"/>
    </source>
</evidence>
<feature type="transmembrane region" description="Helical" evidence="6">
    <location>
        <begin position="40"/>
        <end position="64"/>
    </location>
</feature>
<feature type="transmembrane region" description="Helical" evidence="6">
    <location>
        <begin position="251"/>
        <end position="274"/>
    </location>
</feature>
<comment type="caution">
    <text evidence="7">The sequence shown here is derived from an EMBL/GenBank/DDBJ whole genome shotgun (WGS) entry which is preliminary data.</text>
</comment>
<proteinExistence type="predicted"/>
<dbReference type="EMBL" id="AENY02000002">
    <property type="protein sequence ID" value="EKP95318.1"/>
    <property type="molecule type" value="Genomic_DNA"/>
</dbReference>
<dbReference type="InterPro" id="IPR043428">
    <property type="entry name" value="LivM-like"/>
</dbReference>
<protein>
    <submittedName>
        <fullName evidence="7">Amino acid/amide ABC transporter membrane protein 2, HAAT family</fullName>
    </submittedName>
</protein>
<dbReference type="Proteomes" id="UP000005710">
    <property type="component" value="Unassembled WGS sequence"/>
</dbReference>
<dbReference type="PANTHER" id="PTHR30482">
    <property type="entry name" value="HIGH-AFFINITY BRANCHED-CHAIN AMINO ACID TRANSPORT SYSTEM PERMEASE"/>
    <property type="match status" value="1"/>
</dbReference>
<reference evidence="7" key="2">
    <citation type="submission" date="2012-10" db="EMBL/GenBank/DDBJ databases">
        <title>Improved high-quality draft of Thermaerobacter subterraneus C21, DSM 13965.</title>
        <authorList>
            <consortium name="DOE Joint Genome Institute"/>
            <person name="Eisen J."/>
            <person name="Huntemann M."/>
            <person name="Wei C.-L."/>
            <person name="Han J."/>
            <person name="Detter J.C."/>
            <person name="Han C."/>
            <person name="Tapia R."/>
            <person name="Chen A."/>
            <person name="Kyrpides N."/>
            <person name="Mavromatis K."/>
            <person name="Markowitz V."/>
            <person name="Szeto E."/>
            <person name="Ivanova N."/>
            <person name="Mikhailova N."/>
            <person name="Ovchinnikova G."/>
            <person name="Pagani I."/>
            <person name="Pati A."/>
            <person name="Goodwin L."/>
            <person name="Nordberg H.P."/>
            <person name="Cantor M.N."/>
            <person name="Hua S.X."/>
            <person name="Woyke T."/>
            <person name="Eisen J."/>
            <person name="Klenk H.-P."/>
        </authorList>
    </citation>
    <scope>NUCLEOTIDE SEQUENCE [LARGE SCALE GENOMIC DNA]</scope>
    <source>
        <strain evidence="7">DSM 13965</strain>
    </source>
</reference>
<keyword evidence="3 6" id="KW-0812">Transmembrane</keyword>
<accession>K6Q290</accession>